<gene>
    <name evidence="6" type="ORF">HA039_30560</name>
</gene>
<evidence type="ECO:0000256" key="4">
    <source>
        <dbReference type="PROSITE-ProRule" id="PRU00335"/>
    </source>
</evidence>
<organism evidence="6 7">
    <name type="scientific">Streptomyces liangshanensis</name>
    <dbReference type="NCBI Taxonomy" id="2717324"/>
    <lineage>
        <taxon>Bacteria</taxon>
        <taxon>Bacillati</taxon>
        <taxon>Actinomycetota</taxon>
        <taxon>Actinomycetes</taxon>
        <taxon>Kitasatosporales</taxon>
        <taxon>Streptomycetaceae</taxon>
        <taxon>Streptomyces</taxon>
    </lineage>
</organism>
<keyword evidence="2 4" id="KW-0238">DNA-binding</keyword>
<dbReference type="RefSeq" id="WP_167034789.1">
    <property type="nucleotide sequence ID" value="NZ_CP050177.1"/>
</dbReference>
<dbReference type="PROSITE" id="PS50977">
    <property type="entry name" value="HTH_TETR_2"/>
    <property type="match status" value="1"/>
</dbReference>
<dbReference type="AlphaFoldDB" id="A0A6G9H6A1"/>
<proteinExistence type="predicted"/>
<reference evidence="6 7" key="1">
    <citation type="submission" date="2020-03" db="EMBL/GenBank/DDBJ databases">
        <title>A novel species.</title>
        <authorList>
            <person name="Gao J."/>
        </authorList>
    </citation>
    <scope>NUCLEOTIDE SEQUENCE [LARGE SCALE GENOMIC DNA]</scope>
    <source>
        <strain evidence="6 7">QMT-12</strain>
    </source>
</reference>
<dbReference type="KEGG" id="slia:HA039_30560"/>
<accession>A0A6G9H6A1</accession>
<dbReference type="GO" id="GO:0003700">
    <property type="term" value="F:DNA-binding transcription factor activity"/>
    <property type="evidence" value="ECO:0007669"/>
    <property type="project" value="TreeGrafter"/>
</dbReference>
<feature type="DNA-binding region" description="H-T-H motif" evidence="4">
    <location>
        <begin position="40"/>
        <end position="59"/>
    </location>
</feature>
<feature type="domain" description="HTH tetR-type" evidence="5">
    <location>
        <begin position="17"/>
        <end position="77"/>
    </location>
</feature>
<dbReference type="PANTHER" id="PTHR30055:SF234">
    <property type="entry name" value="HTH-TYPE TRANSCRIPTIONAL REGULATOR BETI"/>
    <property type="match status" value="1"/>
</dbReference>
<name>A0A6G9H6A1_9ACTN</name>
<keyword evidence="1" id="KW-0805">Transcription regulation</keyword>
<evidence type="ECO:0000256" key="2">
    <source>
        <dbReference type="ARBA" id="ARBA00023125"/>
    </source>
</evidence>
<evidence type="ECO:0000256" key="3">
    <source>
        <dbReference type="ARBA" id="ARBA00023163"/>
    </source>
</evidence>
<dbReference type="SUPFAM" id="SSF46689">
    <property type="entry name" value="Homeodomain-like"/>
    <property type="match status" value="1"/>
</dbReference>
<evidence type="ECO:0000313" key="6">
    <source>
        <dbReference type="EMBL" id="QIQ06072.1"/>
    </source>
</evidence>
<protein>
    <submittedName>
        <fullName evidence="6">TetR family transcriptional regulator</fullName>
    </submittedName>
</protein>
<dbReference type="InterPro" id="IPR001647">
    <property type="entry name" value="HTH_TetR"/>
</dbReference>
<dbReference type="EMBL" id="CP050177">
    <property type="protein sequence ID" value="QIQ06072.1"/>
    <property type="molecule type" value="Genomic_DNA"/>
</dbReference>
<evidence type="ECO:0000256" key="1">
    <source>
        <dbReference type="ARBA" id="ARBA00023015"/>
    </source>
</evidence>
<sequence length="203" mass="21832">MTSKRAYVSPLRQQAAARTREVILLRATELFAERGYGRVAVADIAAAAGVSPPTVFASLGSKGAILNRIVEDAVAASGYEESLRQVTALTTPGEVLVALAAGTRAGNEGQFAAHQALHKALPVHEDADELWRRATGAYREALADAARHLHTLAPAPAGTARETADRLWYWFGPASWRTLVVENGWSWERAEEFLGRTATATLI</sequence>
<keyword evidence="3" id="KW-0804">Transcription</keyword>
<keyword evidence="7" id="KW-1185">Reference proteome</keyword>
<dbReference type="PRINTS" id="PR00455">
    <property type="entry name" value="HTHTETR"/>
</dbReference>
<dbReference type="Pfam" id="PF00440">
    <property type="entry name" value="TetR_N"/>
    <property type="match status" value="1"/>
</dbReference>
<dbReference type="PANTHER" id="PTHR30055">
    <property type="entry name" value="HTH-TYPE TRANSCRIPTIONAL REGULATOR RUTR"/>
    <property type="match status" value="1"/>
</dbReference>
<dbReference type="InterPro" id="IPR050109">
    <property type="entry name" value="HTH-type_TetR-like_transc_reg"/>
</dbReference>
<dbReference type="GO" id="GO:0000976">
    <property type="term" value="F:transcription cis-regulatory region binding"/>
    <property type="evidence" value="ECO:0007669"/>
    <property type="project" value="TreeGrafter"/>
</dbReference>
<dbReference type="Gene3D" id="1.10.357.10">
    <property type="entry name" value="Tetracycline Repressor, domain 2"/>
    <property type="match status" value="1"/>
</dbReference>
<dbReference type="InterPro" id="IPR009057">
    <property type="entry name" value="Homeodomain-like_sf"/>
</dbReference>
<evidence type="ECO:0000259" key="5">
    <source>
        <dbReference type="PROSITE" id="PS50977"/>
    </source>
</evidence>
<evidence type="ECO:0000313" key="7">
    <source>
        <dbReference type="Proteomes" id="UP000501179"/>
    </source>
</evidence>
<dbReference type="Proteomes" id="UP000501179">
    <property type="component" value="Chromosome"/>
</dbReference>